<gene>
    <name evidence="2" type="ORF">NYP18_03260</name>
</gene>
<dbReference type="RefSeq" id="WP_259426721.1">
    <property type="nucleotide sequence ID" value="NZ_JANWTC010000001.1"/>
</dbReference>
<dbReference type="Proteomes" id="UP001205965">
    <property type="component" value="Unassembled WGS sequence"/>
</dbReference>
<protein>
    <recommendedName>
        <fullName evidence="4">Integral membrane protein</fullName>
    </recommendedName>
</protein>
<keyword evidence="1" id="KW-1133">Transmembrane helix</keyword>
<keyword evidence="1" id="KW-0472">Membrane</keyword>
<feature type="transmembrane region" description="Helical" evidence="1">
    <location>
        <begin position="57"/>
        <end position="78"/>
    </location>
</feature>
<evidence type="ECO:0000313" key="2">
    <source>
        <dbReference type="EMBL" id="MCS5478670.1"/>
    </source>
</evidence>
<keyword evidence="1" id="KW-0812">Transmembrane</keyword>
<reference evidence="2 3" key="1">
    <citation type="submission" date="2022-08" db="EMBL/GenBank/DDBJ databases">
        <title>YIM 101645 draft genome.</title>
        <authorList>
            <person name="Chen X."/>
        </authorList>
    </citation>
    <scope>NUCLEOTIDE SEQUENCE [LARGE SCALE GENOMIC DNA]</scope>
    <source>
        <strain evidence="2 3">YIM 101645</strain>
    </source>
</reference>
<feature type="transmembrane region" description="Helical" evidence="1">
    <location>
        <begin position="16"/>
        <end position="37"/>
    </location>
</feature>
<dbReference type="EMBL" id="JANWTC010000001">
    <property type="protein sequence ID" value="MCS5478670.1"/>
    <property type="molecule type" value="Genomic_DNA"/>
</dbReference>
<evidence type="ECO:0008006" key="4">
    <source>
        <dbReference type="Google" id="ProtNLM"/>
    </source>
</evidence>
<keyword evidence="3" id="KW-1185">Reference proteome</keyword>
<name>A0ABT2FV67_9CORY</name>
<proteinExistence type="predicted"/>
<feature type="transmembrane region" description="Helical" evidence="1">
    <location>
        <begin position="112"/>
        <end position="129"/>
    </location>
</feature>
<evidence type="ECO:0000256" key="1">
    <source>
        <dbReference type="SAM" id="Phobius"/>
    </source>
</evidence>
<accession>A0ABT2FV67</accession>
<organism evidence="2 3">
    <name type="scientific">Corynebacterium lemuris</name>
    <dbReference type="NCBI Taxonomy" id="1859292"/>
    <lineage>
        <taxon>Bacteria</taxon>
        <taxon>Bacillati</taxon>
        <taxon>Actinomycetota</taxon>
        <taxon>Actinomycetes</taxon>
        <taxon>Mycobacteriales</taxon>
        <taxon>Corynebacteriaceae</taxon>
        <taxon>Corynebacterium</taxon>
    </lineage>
</organism>
<feature type="transmembrane region" description="Helical" evidence="1">
    <location>
        <begin position="90"/>
        <end position="106"/>
    </location>
</feature>
<sequence length="143" mass="15551">MTDVNSRPQPPAQIRWAGIIAIVQSVIALAFAAFLVFRDITGAEEHSLVSDTSNIGWVGTGTAIFMLIIFGTVLAGAISMLRGNKWGRGPIVLLEIILLGVAYFMFTGGAWLFGVFTAVSAALALYFLFNRNSFEWSEARYQA</sequence>
<evidence type="ECO:0000313" key="3">
    <source>
        <dbReference type="Proteomes" id="UP001205965"/>
    </source>
</evidence>
<comment type="caution">
    <text evidence="2">The sequence shown here is derived from an EMBL/GenBank/DDBJ whole genome shotgun (WGS) entry which is preliminary data.</text>
</comment>